<proteinExistence type="predicted"/>
<gene>
    <name evidence="4" type="ORF">SAMN02910343_00053</name>
</gene>
<dbReference type="PANTHER" id="PTHR43278:SF4">
    <property type="entry name" value="NAD(P)H-DEPENDENT FMN-CONTAINING OXIDOREDUCTASE YWQN-RELATED"/>
    <property type="match status" value="1"/>
</dbReference>
<keyword evidence="2" id="KW-0288">FMN</keyword>
<protein>
    <submittedName>
        <fullName evidence="4">NADPH-dependent FMN reductase</fullName>
    </submittedName>
</protein>
<evidence type="ECO:0000313" key="4">
    <source>
        <dbReference type="EMBL" id="SDA37161.1"/>
    </source>
</evidence>
<feature type="domain" description="NADPH-dependent FMN reductase-like" evidence="3">
    <location>
        <begin position="4"/>
        <end position="122"/>
    </location>
</feature>
<dbReference type="PANTHER" id="PTHR43278">
    <property type="entry name" value="NAD(P)H-DEPENDENT FMN-CONTAINING OXIDOREDUCTASE YWQN-RELATED"/>
    <property type="match status" value="1"/>
</dbReference>
<dbReference type="STRING" id="209880.SAMN02910343_00053"/>
<dbReference type="AlphaFoldDB" id="A0A1G5UU64"/>
<sequence>MDKKVVIISASLRKDSNSEQLAKAFAQGAERAENEIEFISLSGKKMGFCTGCLSCQKTFRCYMQDDAAVIAEKIKNADVVVFATPIYYYGISGQLKTLLDRCNPIFPQEYRFRDVYLLMAAADDNPHTTDKVISSLAGWVECFPRCRLAGTVFAGGVTAPGDIKNHMALKEAFDAGMHI</sequence>
<dbReference type="InterPro" id="IPR051796">
    <property type="entry name" value="ISF_SsuE-like"/>
</dbReference>
<dbReference type="Pfam" id="PF03358">
    <property type="entry name" value="FMN_red"/>
    <property type="match status" value="1"/>
</dbReference>
<evidence type="ECO:0000256" key="2">
    <source>
        <dbReference type="ARBA" id="ARBA00022643"/>
    </source>
</evidence>
<dbReference type="InterPro" id="IPR029039">
    <property type="entry name" value="Flavoprotein-like_sf"/>
</dbReference>
<organism evidence="4 5">
    <name type="scientific">Allisonella histaminiformans</name>
    <dbReference type="NCBI Taxonomy" id="209880"/>
    <lineage>
        <taxon>Bacteria</taxon>
        <taxon>Bacillati</taxon>
        <taxon>Bacillota</taxon>
        <taxon>Negativicutes</taxon>
        <taxon>Veillonellales</taxon>
        <taxon>Veillonellaceae</taxon>
        <taxon>Allisonella</taxon>
    </lineage>
</organism>
<evidence type="ECO:0000256" key="1">
    <source>
        <dbReference type="ARBA" id="ARBA00022630"/>
    </source>
</evidence>
<dbReference type="Proteomes" id="UP000199689">
    <property type="component" value="Unassembled WGS sequence"/>
</dbReference>
<dbReference type="Gene3D" id="3.40.50.360">
    <property type="match status" value="1"/>
</dbReference>
<dbReference type="GO" id="GO:0016491">
    <property type="term" value="F:oxidoreductase activity"/>
    <property type="evidence" value="ECO:0007669"/>
    <property type="project" value="InterPro"/>
</dbReference>
<keyword evidence="5" id="KW-1185">Reference proteome</keyword>
<dbReference type="InterPro" id="IPR005025">
    <property type="entry name" value="FMN_Rdtase-like_dom"/>
</dbReference>
<evidence type="ECO:0000259" key="3">
    <source>
        <dbReference type="Pfam" id="PF03358"/>
    </source>
</evidence>
<dbReference type="SUPFAM" id="SSF52218">
    <property type="entry name" value="Flavoproteins"/>
    <property type="match status" value="1"/>
</dbReference>
<dbReference type="EMBL" id="FMXA01000003">
    <property type="protein sequence ID" value="SDA37161.1"/>
    <property type="molecule type" value="Genomic_DNA"/>
</dbReference>
<name>A0A1G5UU64_9FIRM</name>
<accession>A0A1G5UU64</accession>
<keyword evidence="1" id="KW-0285">Flavoprotein</keyword>
<reference evidence="4 5" key="1">
    <citation type="submission" date="2016-10" db="EMBL/GenBank/DDBJ databases">
        <authorList>
            <person name="de Groot N.N."/>
        </authorList>
    </citation>
    <scope>NUCLEOTIDE SEQUENCE [LARGE SCALE GENOMIC DNA]</scope>
    <source>
        <strain evidence="4 5">DSM 15230</strain>
    </source>
</reference>
<evidence type="ECO:0000313" key="5">
    <source>
        <dbReference type="Proteomes" id="UP000199689"/>
    </source>
</evidence>
<dbReference type="OrthoDB" id="9805976at2"/>
<dbReference type="GeneID" id="87755109"/>
<dbReference type="RefSeq" id="WP_091362612.1">
    <property type="nucleotide sequence ID" value="NZ_FMXA01000003.1"/>
</dbReference>